<evidence type="ECO:0000256" key="4">
    <source>
        <dbReference type="ARBA" id="ARBA00023136"/>
    </source>
</evidence>
<evidence type="ECO:0000313" key="8">
    <source>
        <dbReference type="EMBL" id="PWU43465.1"/>
    </source>
</evidence>
<keyword evidence="4 6" id="KW-0472">Membrane</keyword>
<organism evidence="8 9">
    <name type="scientific">Micromonospora globispora</name>
    <dbReference type="NCBI Taxonomy" id="1450148"/>
    <lineage>
        <taxon>Bacteria</taxon>
        <taxon>Bacillati</taxon>
        <taxon>Actinomycetota</taxon>
        <taxon>Actinomycetes</taxon>
        <taxon>Micromonosporales</taxon>
        <taxon>Micromonosporaceae</taxon>
        <taxon>Micromonospora</taxon>
    </lineage>
</organism>
<accession>A0A317JSA8</accession>
<reference evidence="9" key="1">
    <citation type="submission" date="2018-05" db="EMBL/GenBank/DDBJ databases">
        <title>Micromonospora globispora sp. nov. and Micromonospora rugosa sp. nov., isolated from marine sediment.</title>
        <authorList>
            <person name="Carro L."/>
            <person name="Aysel V."/>
            <person name="Cetin D."/>
            <person name="Igual J.M."/>
            <person name="Klenk H.-P."/>
            <person name="Trujillo M.E."/>
            <person name="Sahin N."/>
        </authorList>
    </citation>
    <scope>NUCLEOTIDE SEQUENCE [LARGE SCALE GENOMIC DNA]</scope>
    <source>
        <strain evidence="9">S2904</strain>
    </source>
</reference>
<feature type="domain" description="Membrane transport protein MMPL" evidence="7">
    <location>
        <begin position="38"/>
        <end position="116"/>
    </location>
</feature>
<feature type="transmembrane region" description="Helical" evidence="6">
    <location>
        <begin position="60"/>
        <end position="82"/>
    </location>
</feature>
<gene>
    <name evidence="8" type="ORF">DLJ46_31420</name>
</gene>
<evidence type="ECO:0000256" key="2">
    <source>
        <dbReference type="ARBA" id="ARBA00022692"/>
    </source>
</evidence>
<comment type="subcellular location">
    <subcellularLocation>
        <location evidence="1">Membrane</location>
        <topology evidence="1">Multi-pass membrane protein</topology>
    </subcellularLocation>
</comment>
<feature type="compositionally biased region" description="Basic residues" evidence="5">
    <location>
        <begin position="126"/>
        <end position="136"/>
    </location>
</feature>
<evidence type="ECO:0000256" key="5">
    <source>
        <dbReference type="SAM" id="MobiDB-lite"/>
    </source>
</evidence>
<feature type="region of interest" description="Disordered" evidence="5">
    <location>
        <begin position="1"/>
        <end position="30"/>
    </location>
</feature>
<keyword evidence="2 6" id="KW-0812">Transmembrane</keyword>
<protein>
    <recommendedName>
        <fullName evidence="7">Membrane transport protein MMPL domain-containing protein</fullName>
    </recommendedName>
</protein>
<dbReference type="InterPro" id="IPR004869">
    <property type="entry name" value="MMPL_dom"/>
</dbReference>
<dbReference type="EMBL" id="QGSV01000438">
    <property type="protein sequence ID" value="PWU43465.1"/>
    <property type="molecule type" value="Genomic_DNA"/>
</dbReference>
<dbReference type="GO" id="GO:0016020">
    <property type="term" value="C:membrane"/>
    <property type="evidence" value="ECO:0007669"/>
    <property type="project" value="UniProtKB-SubCell"/>
</dbReference>
<sequence>MRRGGRGTATSGRSAGRTPRRSRRPWQRRRRRCAHRQLCLLAADLPSTRGLGPVGAVGIAAAFLAMTTLLPTVLVIFGRWLFWPFVPRYSPDPVELDGAAQHGVWRRIAGSSAGGPARCGWEQRRRSSSRKRHRGRTCSSRSG</sequence>
<keyword evidence="3 6" id="KW-1133">Transmembrane helix</keyword>
<evidence type="ECO:0000313" key="9">
    <source>
        <dbReference type="Proteomes" id="UP000245683"/>
    </source>
</evidence>
<evidence type="ECO:0000259" key="7">
    <source>
        <dbReference type="Pfam" id="PF03176"/>
    </source>
</evidence>
<feature type="region of interest" description="Disordered" evidence="5">
    <location>
        <begin position="110"/>
        <end position="143"/>
    </location>
</feature>
<dbReference type="Proteomes" id="UP000245683">
    <property type="component" value="Unassembled WGS sequence"/>
</dbReference>
<comment type="caution">
    <text evidence="8">The sequence shown here is derived from an EMBL/GenBank/DDBJ whole genome shotgun (WGS) entry which is preliminary data.</text>
</comment>
<name>A0A317JSA8_9ACTN</name>
<dbReference type="OrthoDB" id="2365435at2"/>
<evidence type="ECO:0000256" key="3">
    <source>
        <dbReference type="ARBA" id="ARBA00022989"/>
    </source>
</evidence>
<proteinExistence type="predicted"/>
<dbReference type="Pfam" id="PF03176">
    <property type="entry name" value="MMPL"/>
    <property type="match status" value="1"/>
</dbReference>
<evidence type="ECO:0000256" key="6">
    <source>
        <dbReference type="SAM" id="Phobius"/>
    </source>
</evidence>
<keyword evidence="9" id="KW-1185">Reference proteome</keyword>
<evidence type="ECO:0000256" key="1">
    <source>
        <dbReference type="ARBA" id="ARBA00004141"/>
    </source>
</evidence>
<dbReference type="AlphaFoldDB" id="A0A317JSA8"/>
<feature type="compositionally biased region" description="Basic residues" evidence="5">
    <location>
        <begin position="18"/>
        <end position="30"/>
    </location>
</feature>
<dbReference type="SUPFAM" id="SSF82866">
    <property type="entry name" value="Multidrug efflux transporter AcrB transmembrane domain"/>
    <property type="match status" value="1"/>
</dbReference>
<feature type="compositionally biased region" description="Low complexity" evidence="5">
    <location>
        <begin position="8"/>
        <end position="17"/>
    </location>
</feature>